<name>D9QQG2_ACEAZ</name>
<reference evidence="2 3" key="1">
    <citation type="journal article" date="2010" name="Stand. Genomic Sci.">
        <title>Complete genome sequence of Acetohalobium arabaticum type strain (Z-7288).</title>
        <authorList>
            <person name="Sikorski J."/>
            <person name="Lapidus A."/>
            <person name="Chertkov O."/>
            <person name="Lucas S."/>
            <person name="Copeland A."/>
            <person name="Glavina Del Rio T."/>
            <person name="Nolan M."/>
            <person name="Tice H."/>
            <person name="Cheng J.F."/>
            <person name="Han C."/>
            <person name="Brambilla E."/>
            <person name="Pitluck S."/>
            <person name="Liolios K."/>
            <person name="Ivanova N."/>
            <person name="Mavromatis K."/>
            <person name="Mikhailova N."/>
            <person name="Pati A."/>
            <person name="Bruce D."/>
            <person name="Detter C."/>
            <person name="Tapia R."/>
            <person name="Goodwin L."/>
            <person name="Chen A."/>
            <person name="Palaniappan K."/>
            <person name="Land M."/>
            <person name="Hauser L."/>
            <person name="Chang Y.J."/>
            <person name="Jeffries C.D."/>
            <person name="Rohde M."/>
            <person name="Goker M."/>
            <person name="Spring S."/>
            <person name="Woyke T."/>
            <person name="Bristow J."/>
            <person name="Eisen J.A."/>
            <person name="Markowitz V."/>
            <person name="Hugenholtz P."/>
            <person name="Kyrpides N.C."/>
            <person name="Klenk H.P."/>
        </authorList>
    </citation>
    <scope>NUCLEOTIDE SEQUENCE [LARGE SCALE GENOMIC DNA]</scope>
    <source>
        <strain evidence="3">ATCC 49924 / DSM 5501 / Z-7288</strain>
    </source>
</reference>
<evidence type="ECO:0000313" key="2">
    <source>
        <dbReference type="EMBL" id="ADL12753.1"/>
    </source>
</evidence>
<accession>D9QQG2</accession>
<evidence type="ECO:0008006" key="4">
    <source>
        <dbReference type="Google" id="ProtNLM"/>
    </source>
</evidence>
<protein>
    <recommendedName>
        <fullName evidence="4">DUF2238 domain-containing protein</fullName>
    </recommendedName>
</protein>
<dbReference type="RefSeq" id="WP_013278199.1">
    <property type="nucleotide sequence ID" value="NC_014378.1"/>
</dbReference>
<dbReference type="Pfam" id="PF09997">
    <property type="entry name" value="DUF2238"/>
    <property type="match status" value="1"/>
</dbReference>
<dbReference type="AlphaFoldDB" id="D9QQG2"/>
<feature type="transmembrane region" description="Helical" evidence="1">
    <location>
        <begin position="36"/>
        <end position="55"/>
    </location>
</feature>
<dbReference type="Proteomes" id="UP000001661">
    <property type="component" value="Chromosome"/>
</dbReference>
<feature type="transmembrane region" description="Helical" evidence="1">
    <location>
        <begin position="125"/>
        <end position="146"/>
    </location>
</feature>
<dbReference type="OrthoDB" id="2942551at2"/>
<feature type="transmembrane region" description="Helical" evidence="1">
    <location>
        <begin position="87"/>
        <end position="110"/>
    </location>
</feature>
<proteinExistence type="predicted"/>
<dbReference type="STRING" id="574087.Acear_1236"/>
<evidence type="ECO:0000313" key="3">
    <source>
        <dbReference type="Proteomes" id="UP000001661"/>
    </source>
</evidence>
<keyword evidence="1" id="KW-0812">Transmembrane</keyword>
<dbReference type="eggNOG" id="ENOG5032VCG">
    <property type="taxonomic scope" value="Bacteria"/>
</dbReference>
<organism evidence="2 3">
    <name type="scientific">Acetohalobium arabaticum (strain ATCC 49924 / DSM 5501 / Z-7288)</name>
    <dbReference type="NCBI Taxonomy" id="574087"/>
    <lineage>
        <taxon>Bacteria</taxon>
        <taxon>Bacillati</taxon>
        <taxon>Bacillota</taxon>
        <taxon>Clostridia</taxon>
        <taxon>Halanaerobiales</taxon>
        <taxon>Halobacteroidaceae</taxon>
        <taxon>Acetohalobium</taxon>
    </lineage>
</organism>
<feature type="transmembrane region" description="Helical" evidence="1">
    <location>
        <begin position="62"/>
        <end position="81"/>
    </location>
</feature>
<feature type="transmembrane region" description="Helical" evidence="1">
    <location>
        <begin position="166"/>
        <end position="187"/>
    </location>
</feature>
<dbReference type="InterPro" id="IPR014509">
    <property type="entry name" value="YjdF-like"/>
</dbReference>
<keyword evidence="1" id="KW-0472">Membrane</keyword>
<feature type="transmembrane region" description="Helical" evidence="1">
    <location>
        <begin position="7"/>
        <end position="24"/>
    </location>
</feature>
<keyword evidence="3" id="KW-1185">Reference proteome</keyword>
<dbReference type="EMBL" id="CP002105">
    <property type="protein sequence ID" value="ADL12753.1"/>
    <property type="molecule type" value="Genomic_DNA"/>
</dbReference>
<keyword evidence="1" id="KW-1133">Transmembrane helix</keyword>
<sequence>MTKQKKTMIILTIAFLMIQTLTLIDMAKDIKQDHTFELFIITAFFISYTFIELKYNLHLSNYIRGLIILTLISHMQFGQYLNFYTKFFYFDIILHIFGTYSFTLFTYSLLNKTVSKPSLAKNRELILIVLLGISLGTLFEIIKFLIDIIFTPKIPAQTGLIDTNLDMIANIVGAVIAAVHLANTDLIRESQKHKE</sequence>
<evidence type="ECO:0000256" key="1">
    <source>
        <dbReference type="SAM" id="Phobius"/>
    </source>
</evidence>
<dbReference type="KEGG" id="aar:Acear_1236"/>
<dbReference type="HOGENOM" id="CLU_122748_0_0_9"/>
<gene>
    <name evidence="2" type="ordered locus">Acear_1236</name>
</gene>